<dbReference type="SUPFAM" id="SSF53850">
    <property type="entry name" value="Periplasmic binding protein-like II"/>
    <property type="match status" value="1"/>
</dbReference>
<dbReference type="PANTHER" id="PTHR30579:SF2">
    <property type="entry name" value="HTH-TYPE TRANSCRIPTIONAL REGULATOR ARGP"/>
    <property type="match status" value="1"/>
</dbReference>
<comment type="similarity">
    <text evidence="1">Belongs to the LysR transcriptional regulatory family.</text>
</comment>
<evidence type="ECO:0000313" key="6">
    <source>
        <dbReference type="EMBL" id="NIK86993.1"/>
    </source>
</evidence>
<dbReference type="InterPro" id="IPR050176">
    <property type="entry name" value="LTTR"/>
</dbReference>
<accession>A0A846MUG3</accession>
<dbReference type="RefSeq" id="WP_167080182.1">
    <property type="nucleotide sequence ID" value="NZ_BAAADC010000001.1"/>
</dbReference>
<dbReference type="Gene3D" id="3.40.190.290">
    <property type="match status" value="1"/>
</dbReference>
<name>A0A846MUG3_9PROT</name>
<dbReference type="PANTHER" id="PTHR30579">
    <property type="entry name" value="TRANSCRIPTIONAL REGULATOR"/>
    <property type="match status" value="1"/>
</dbReference>
<dbReference type="Proteomes" id="UP000570514">
    <property type="component" value="Unassembled WGS sequence"/>
</dbReference>
<proteinExistence type="inferred from homology"/>
<dbReference type="NCBIfam" id="NF002964">
    <property type="entry name" value="PRK03635.1"/>
    <property type="match status" value="1"/>
</dbReference>
<dbReference type="Pfam" id="PF03466">
    <property type="entry name" value="LysR_substrate"/>
    <property type="match status" value="1"/>
</dbReference>
<evidence type="ECO:0000256" key="4">
    <source>
        <dbReference type="ARBA" id="ARBA00023163"/>
    </source>
</evidence>
<keyword evidence="3" id="KW-0238">DNA-binding</keyword>
<dbReference type="GO" id="GO:0003700">
    <property type="term" value="F:DNA-binding transcription factor activity"/>
    <property type="evidence" value="ECO:0007669"/>
    <property type="project" value="InterPro"/>
</dbReference>
<dbReference type="InterPro" id="IPR036390">
    <property type="entry name" value="WH_DNA-bd_sf"/>
</dbReference>
<comment type="caution">
    <text evidence="6">The sequence shown here is derived from an EMBL/GenBank/DDBJ whole genome shotgun (WGS) entry which is preliminary data.</text>
</comment>
<evidence type="ECO:0000259" key="5">
    <source>
        <dbReference type="PROSITE" id="PS50931"/>
    </source>
</evidence>
<dbReference type="InterPro" id="IPR000847">
    <property type="entry name" value="LysR_HTH_N"/>
</dbReference>
<dbReference type="InterPro" id="IPR036388">
    <property type="entry name" value="WH-like_DNA-bd_sf"/>
</dbReference>
<evidence type="ECO:0000256" key="1">
    <source>
        <dbReference type="ARBA" id="ARBA00009437"/>
    </source>
</evidence>
<dbReference type="Pfam" id="PF00126">
    <property type="entry name" value="HTH_1"/>
    <property type="match status" value="1"/>
</dbReference>
<keyword evidence="7" id="KW-1185">Reference proteome</keyword>
<sequence>MIDYPAARAVAMVAQTGSFEAAAKALAVTPSAISQRIKQLEDRLGVVLIARGTPCTATRKGAALCRHIEQVGLLEKELAAELPALELNQDRVTLSVATNADSLATWFLKAVAPFGEKSDVLFNIALDDQEHTADWLARGRVVAAVTSFKNPVPGCRVIPLGKLRYHATASPAFVKRYFAKGVTAKTLSEAPGLIFNQKDRLQHRWIRQVLGRAVAFPAHWLPATQSFVDAALLGMGWGMNPALLIREHLATRRLVELAPGAVLDVPLYWQVSRVAADRLSALTQNVVTTARKELLA</sequence>
<feature type="domain" description="HTH lysR-type" evidence="5">
    <location>
        <begin position="2"/>
        <end position="58"/>
    </location>
</feature>
<reference evidence="6 7" key="1">
    <citation type="submission" date="2020-03" db="EMBL/GenBank/DDBJ databases">
        <title>Genomic Encyclopedia of Type Strains, Phase IV (KMG-IV): sequencing the most valuable type-strain genomes for metagenomic binning, comparative biology and taxonomic classification.</title>
        <authorList>
            <person name="Goeker M."/>
        </authorList>
    </citation>
    <scope>NUCLEOTIDE SEQUENCE [LARGE SCALE GENOMIC DNA]</scope>
    <source>
        <strain evidence="6 7">DSM 19867</strain>
    </source>
</reference>
<gene>
    <name evidence="6" type="ORF">FHS83_000311</name>
</gene>
<dbReference type="PRINTS" id="PR00039">
    <property type="entry name" value="HTHLYSR"/>
</dbReference>
<organism evidence="6 7">
    <name type="scientific">Rhizomicrobium palustre</name>
    <dbReference type="NCBI Taxonomy" id="189966"/>
    <lineage>
        <taxon>Bacteria</taxon>
        <taxon>Pseudomonadati</taxon>
        <taxon>Pseudomonadota</taxon>
        <taxon>Alphaproteobacteria</taxon>
        <taxon>Micropepsales</taxon>
        <taxon>Micropepsaceae</taxon>
        <taxon>Rhizomicrobium</taxon>
    </lineage>
</organism>
<dbReference type="GO" id="GO:0003677">
    <property type="term" value="F:DNA binding"/>
    <property type="evidence" value="ECO:0007669"/>
    <property type="project" value="UniProtKB-KW"/>
</dbReference>
<evidence type="ECO:0000313" key="7">
    <source>
        <dbReference type="Proteomes" id="UP000570514"/>
    </source>
</evidence>
<dbReference type="InterPro" id="IPR005119">
    <property type="entry name" value="LysR_subst-bd"/>
</dbReference>
<keyword evidence="4" id="KW-0804">Transcription</keyword>
<dbReference type="SUPFAM" id="SSF46785">
    <property type="entry name" value="Winged helix' DNA-binding domain"/>
    <property type="match status" value="1"/>
</dbReference>
<dbReference type="InterPro" id="IPR017685">
    <property type="entry name" value="ArgP"/>
</dbReference>
<dbReference type="EMBL" id="JAASRM010000001">
    <property type="protein sequence ID" value="NIK86993.1"/>
    <property type="molecule type" value="Genomic_DNA"/>
</dbReference>
<protein>
    <submittedName>
        <fullName evidence="6">LysR family transcriptional regulator (Chromosome initiation inhibitor)</fullName>
    </submittedName>
</protein>
<dbReference type="Gene3D" id="1.10.10.10">
    <property type="entry name" value="Winged helix-like DNA-binding domain superfamily/Winged helix DNA-binding domain"/>
    <property type="match status" value="1"/>
</dbReference>
<evidence type="ECO:0000256" key="3">
    <source>
        <dbReference type="ARBA" id="ARBA00023125"/>
    </source>
</evidence>
<keyword evidence="2" id="KW-0805">Transcription regulation</keyword>
<evidence type="ECO:0000256" key="2">
    <source>
        <dbReference type="ARBA" id="ARBA00023015"/>
    </source>
</evidence>
<dbReference type="NCBIfam" id="TIGR03298">
    <property type="entry name" value="argP"/>
    <property type="match status" value="1"/>
</dbReference>
<dbReference type="PROSITE" id="PS50931">
    <property type="entry name" value="HTH_LYSR"/>
    <property type="match status" value="1"/>
</dbReference>
<dbReference type="AlphaFoldDB" id="A0A846MUG3"/>
<dbReference type="NCBIfam" id="NF009888">
    <property type="entry name" value="PRK13348.1"/>
    <property type="match status" value="1"/>
</dbReference>